<dbReference type="EMBL" id="CACRUB010000035">
    <property type="protein sequence ID" value="VYU38317.1"/>
    <property type="molecule type" value="Genomic_DNA"/>
</dbReference>
<protein>
    <submittedName>
        <fullName evidence="1">Uncharacterized protein</fullName>
    </submittedName>
</protein>
<accession>A0A6N3EL05</accession>
<proteinExistence type="predicted"/>
<organism evidence="1">
    <name type="scientific">Flavonifractor plautii</name>
    <name type="common">Fusobacterium plautii</name>
    <dbReference type="NCBI Taxonomy" id="292800"/>
    <lineage>
        <taxon>Bacteria</taxon>
        <taxon>Bacillati</taxon>
        <taxon>Bacillota</taxon>
        <taxon>Clostridia</taxon>
        <taxon>Eubacteriales</taxon>
        <taxon>Oscillospiraceae</taxon>
        <taxon>Flavonifractor</taxon>
    </lineage>
</organism>
<reference evidence="1" key="1">
    <citation type="submission" date="2019-11" db="EMBL/GenBank/DDBJ databases">
        <authorList>
            <person name="Feng L."/>
        </authorList>
    </citation>
    <scope>NUCLEOTIDE SEQUENCE</scope>
    <source>
        <strain evidence="1">FplautiiLFYP42</strain>
    </source>
</reference>
<name>A0A6N3EL05_FLAPL</name>
<evidence type="ECO:0000313" key="1">
    <source>
        <dbReference type="EMBL" id="VYU38317.1"/>
    </source>
</evidence>
<sequence length="193" mass="22628">MHYLIYHLHMRSDGMETSAFSRLLDEYRCTMMQRCPAYRLDCVMEETLCDILTNWNYGFGIAFQECKMELYKDGLARCRKSFEYNQALAEKILEGNIPFDRPEMALQENFMVDTGMGEEARDACQRVKLAAKLEGESLEGFMELYEQIVIDKVDFEQMVCCIAGIQTVNGDKKVYDWVRELMEPDKRFCCGWM</sequence>
<dbReference type="AlphaFoldDB" id="A0A6N3EL05"/>
<gene>
    <name evidence="1" type="ORF">FPLFYP42_02108</name>
</gene>